<evidence type="ECO:0000256" key="1">
    <source>
        <dbReference type="ARBA" id="ARBA00022603"/>
    </source>
</evidence>
<evidence type="ECO:0000256" key="2">
    <source>
        <dbReference type="ARBA" id="ARBA00022679"/>
    </source>
</evidence>
<proteinExistence type="predicted"/>
<evidence type="ECO:0000313" key="4">
    <source>
        <dbReference type="EMBL" id="RKS20292.1"/>
    </source>
</evidence>
<dbReference type="OrthoDB" id="9803017at2"/>
<dbReference type="GO" id="GO:0031167">
    <property type="term" value="P:rRNA methylation"/>
    <property type="evidence" value="ECO:0007669"/>
    <property type="project" value="InterPro"/>
</dbReference>
<dbReference type="GO" id="GO:0003676">
    <property type="term" value="F:nucleic acid binding"/>
    <property type="evidence" value="ECO:0007669"/>
    <property type="project" value="InterPro"/>
</dbReference>
<dbReference type="PROSITE" id="PS00092">
    <property type="entry name" value="N6_MTASE"/>
    <property type="match status" value="1"/>
</dbReference>
<dbReference type="CDD" id="cd02440">
    <property type="entry name" value="AdoMet_MTases"/>
    <property type="match status" value="1"/>
</dbReference>
<dbReference type="EMBL" id="RBLC01000004">
    <property type="protein sequence ID" value="RKS20292.1"/>
    <property type="molecule type" value="Genomic_DNA"/>
</dbReference>
<dbReference type="InterPro" id="IPR029063">
    <property type="entry name" value="SAM-dependent_MTases_sf"/>
</dbReference>
<protein>
    <submittedName>
        <fullName evidence="4">16S rRNA (Guanine(966)-N(2))-methyltransferase RsmD</fullName>
    </submittedName>
</protein>
<dbReference type="Pfam" id="PF03602">
    <property type="entry name" value="Cons_hypoth95"/>
    <property type="match status" value="1"/>
</dbReference>
<keyword evidence="2 4" id="KW-0808">Transferase</keyword>
<dbReference type="GO" id="GO:0008168">
    <property type="term" value="F:methyltransferase activity"/>
    <property type="evidence" value="ECO:0007669"/>
    <property type="project" value="UniProtKB-KW"/>
</dbReference>
<evidence type="ECO:0000256" key="3">
    <source>
        <dbReference type="SAM" id="MobiDB-lite"/>
    </source>
</evidence>
<dbReference type="PANTHER" id="PTHR43542">
    <property type="entry name" value="METHYLTRANSFERASE"/>
    <property type="match status" value="1"/>
</dbReference>
<dbReference type="AlphaFoldDB" id="A0A495M505"/>
<keyword evidence="5" id="KW-1185">Reference proteome</keyword>
<dbReference type="InterPro" id="IPR002052">
    <property type="entry name" value="DNA_methylase_N6_adenine_CS"/>
</dbReference>
<dbReference type="PANTHER" id="PTHR43542:SF1">
    <property type="entry name" value="METHYLTRANSFERASE"/>
    <property type="match status" value="1"/>
</dbReference>
<dbReference type="InterPro" id="IPR004398">
    <property type="entry name" value="RNA_MeTrfase_RsmD"/>
</dbReference>
<gene>
    <name evidence="4" type="ORF">CLV94_2667</name>
</gene>
<name>A0A495M505_9FLAO</name>
<dbReference type="RefSeq" id="WP_121376966.1">
    <property type="nucleotide sequence ID" value="NZ_RBLC01000004.1"/>
</dbReference>
<sequence length="196" mass="22200">MRIISGKYKGRRISPPKGLPVRPTTDMSKEALFNVLNNYFSFDGLKVLDLFAGTGNISYEFASRGSDNITCVDGDFGCVKFIKQTADEFDFNIAGIKSDVFKFVEKNKSSYDIIFADPPYNLDQATFEKLVELIFANELLQEDGMMIIEHSKYTKLDHMINFSFKKSYGGSIFSFFEMNGDDDEEVKNEIDATEEG</sequence>
<comment type="caution">
    <text evidence="4">The sequence shown here is derived from an EMBL/GenBank/DDBJ whole genome shotgun (WGS) entry which is preliminary data.</text>
</comment>
<dbReference type="Proteomes" id="UP000277579">
    <property type="component" value="Unassembled WGS sequence"/>
</dbReference>
<keyword evidence="1 4" id="KW-0489">Methyltransferase</keyword>
<evidence type="ECO:0000313" key="5">
    <source>
        <dbReference type="Proteomes" id="UP000277579"/>
    </source>
</evidence>
<dbReference type="SUPFAM" id="SSF53335">
    <property type="entry name" value="S-adenosyl-L-methionine-dependent methyltransferases"/>
    <property type="match status" value="1"/>
</dbReference>
<dbReference type="Gene3D" id="3.40.50.150">
    <property type="entry name" value="Vaccinia Virus protein VP39"/>
    <property type="match status" value="1"/>
</dbReference>
<organism evidence="4 5">
    <name type="scientific">Flavobacterium endophyticum</name>
    <dbReference type="NCBI Taxonomy" id="1540163"/>
    <lineage>
        <taxon>Bacteria</taxon>
        <taxon>Pseudomonadati</taxon>
        <taxon>Bacteroidota</taxon>
        <taxon>Flavobacteriia</taxon>
        <taxon>Flavobacteriales</taxon>
        <taxon>Flavobacteriaceae</taxon>
        <taxon>Flavobacterium</taxon>
    </lineage>
</organism>
<dbReference type="PIRSF" id="PIRSF004553">
    <property type="entry name" value="CHP00095"/>
    <property type="match status" value="1"/>
</dbReference>
<feature type="region of interest" description="Disordered" evidence="3">
    <location>
        <begin position="1"/>
        <end position="20"/>
    </location>
</feature>
<reference evidence="4 5" key="1">
    <citation type="submission" date="2018-10" db="EMBL/GenBank/DDBJ databases">
        <title>Genomic Encyclopedia of Archaeal and Bacterial Type Strains, Phase II (KMG-II): from individual species to whole genera.</title>
        <authorList>
            <person name="Goeker M."/>
        </authorList>
    </citation>
    <scope>NUCLEOTIDE SEQUENCE [LARGE SCALE GENOMIC DNA]</scope>
    <source>
        <strain evidence="4 5">DSM 29537</strain>
    </source>
</reference>
<accession>A0A495M505</accession>